<sequence>MGFRIRIRAIDSSGNLVQRRLLVEYASVIIMSSVTSATAPDSRGTAPIVEAPASEMDALLLGRTRVKGPGIRDNSSTKENQREDIFSSFDENICQQIAQRHNF</sequence>
<dbReference type="EMBL" id="BPLR01002795">
    <property type="protein sequence ID" value="GIX77850.1"/>
    <property type="molecule type" value="Genomic_DNA"/>
</dbReference>
<keyword evidence="2" id="KW-1185">Reference proteome</keyword>
<dbReference type="Proteomes" id="UP001054945">
    <property type="component" value="Unassembled WGS sequence"/>
</dbReference>
<protein>
    <submittedName>
        <fullName evidence="1">Uncharacterized protein</fullName>
    </submittedName>
</protein>
<gene>
    <name evidence="1" type="ORF">CEXT_660271</name>
</gene>
<organism evidence="1 2">
    <name type="scientific">Caerostris extrusa</name>
    <name type="common">Bark spider</name>
    <name type="synonym">Caerostris bankana</name>
    <dbReference type="NCBI Taxonomy" id="172846"/>
    <lineage>
        <taxon>Eukaryota</taxon>
        <taxon>Metazoa</taxon>
        <taxon>Ecdysozoa</taxon>
        <taxon>Arthropoda</taxon>
        <taxon>Chelicerata</taxon>
        <taxon>Arachnida</taxon>
        <taxon>Araneae</taxon>
        <taxon>Araneomorphae</taxon>
        <taxon>Entelegynae</taxon>
        <taxon>Araneoidea</taxon>
        <taxon>Araneidae</taxon>
        <taxon>Caerostris</taxon>
    </lineage>
</organism>
<dbReference type="AlphaFoldDB" id="A0AAV4N0T4"/>
<name>A0AAV4N0T4_CAEEX</name>
<reference evidence="1 2" key="1">
    <citation type="submission" date="2021-06" db="EMBL/GenBank/DDBJ databases">
        <title>Caerostris extrusa draft genome.</title>
        <authorList>
            <person name="Kono N."/>
            <person name="Arakawa K."/>
        </authorList>
    </citation>
    <scope>NUCLEOTIDE SEQUENCE [LARGE SCALE GENOMIC DNA]</scope>
</reference>
<comment type="caution">
    <text evidence="1">The sequence shown here is derived from an EMBL/GenBank/DDBJ whole genome shotgun (WGS) entry which is preliminary data.</text>
</comment>
<proteinExistence type="predicted"/>
<evidence type="ECO:0000313" key="2">
    <source>
        <dbReference type="Proteomes" id="UP001054945"/>
    </source>
</evidence>
<accession>A0AAV4N0T4</accession>
<evidence type="ECO:0000313" key="1">
    <source>
        <dbReference type="EMBL" id="GIX77850.1"/>
    </source>
</evidence>